<dbReference type="SUPFAM" id="SSF53448">
    <property type="entry name" value="Nucleotide-diphospho-sugar transferases"/>
    <property type="match status" value="1"/>
</dbReference>
<organism evidence="5">
    <name type="scientific">Edaphobacter paludis</name>
    <dbReference type="NCBI Taxonomy" id="3035702"/>
    <lineage>
        <taxon>Bacteria</taxon>
        <taxon>Pseudomonadati</taxon>
        <taxon>Acidobacteriota</taxon>
        <taxon>Terriglobia</taxon>
        <taxon>Terriglobales</taxon>
        <taxon>Acidobacteriaceae</taxon>
        <taxon>Edaphobacter</taxon>
    </lineage>
</organism>
<dbReference type="InterPro" id="IPR050834">
    <property type="entry name" value="Glycosyltransf_2"/>
</dbReference>
<reference evidence="5" key="1">
    <citation type="submission" date="2023-03" db="EMBL/GenBank/DDBJ databases">
        <title>Edaphobacter sp.</title>
        <authorList>
            <person name="Huber K.J."/>
            <person name="Papendorf J."/>
            <person name="Pilke C."/>
            <person name="Bunk B."/>
            <person name="Sproeer C."/>
            <person name="Pester M."/>
        </authorList>
    </citation>
    <scope>NUCLEOTIDE SEQUENCE</scope>
    <source>
        <strain evidence="5">DSM 109920</strain>
    </source>
</reference>
<evidence type="ECO:0000256" key="1">
    <source>
        <dbReference type="ARBA" id="ARBA00006739"/>
    </source>
</evidence>
<dbReference type="RefSeq" id="WP_348269394.1">
    <property type="nucleotide sequence ID" value="NZ_CP121195.1"/>
</dbReference>
<dbReference type="InterPro" id="IPR029044">
    <property type="entry name" value="Nucleotide-diphossugar_trans"/>
</dbReference>
<dbReference type="Pfam" id="PF00535">
    <property type="entry name" value="Glycos_transf_2"/>
    <property type="match status" value="1"/>
</dbReference>
<accession>A0AAU7D3D3</accession>
<keyword evidence="3 5" id="KW-0808">Transferase</keyword>
<gene>
    <name evidence="5" type="ORF">P8936_11080</name>
</gene>
<dbReference type="PANTHER" id="PTHR43685:SF5">
    <property type="entry name" value="GLYCOSYLTRANSFERASE EPSE-RELATED"/>
    <property type="match status" value="1"/>
</dbReference>
<dbReference type="EMBL" id="CP121195">
    <property type="protein sequence ID" value="XBH12248.1"/>
    <property type="molecule type" value="Genomic_DNA"/>
</dbReference>
<evidence type="ECO:0000259" key="4">
    <source>
        <dbReference type="Pfam" id="PF00535"/>
    </source>
</evidence>
<keyword evidence="2 5" id="KW-0328">Glycosyltransferase</keyword>
<sequence>MADPFCARERKPMNSPTVSVVMSVFNGGSFLSQAVESILHQSFEDFEFIIVDDGSTDASASTLDGFQSRDARIHVVHQKNTGLVHALNRGCALARGKYIARMDADDIALPDRLASQVEFLESHPTVVLLGGAVDFIDARGNKLHTARYPAADTAIKRALLDSSVFWHPTVLMSRRAFVCLGGYRNVPDAEDYDLWLRMAEIGELANLSQVLLRYRVHAQQVSVLRCRTQALGSLAARASAVARRRGDCDPLHRMSEITASLLSANGVSDRSLQTTIARSYLSSIRNMFLLRDHASALNMLGVLHSSGFEHAERWVISDSHLCAAKVYWSQAKYIRCLFSCVVAVIKRPIVLGRPFKSALRAIFAT</sequence>
<feature type="domain" description="Glycosyltransferase 2-like" evidence="4">
    <location>
        <begin position="19"/>
        <end position="177"/>
    </location>
</feature>
<evidence type="ECO:0000256" key="3">
    <source>
        <dbReference type="ARBA" id="ARBA00022679"/>
    </source>
</evidence>
<proteinExistence type="inferred from homology"/>
<name>A0AAU7D3D3_9BACT</name>
<dbReference type="AlphaFoldDB" id="A0AAU7D3D3"/>
<dbReference type="PANTHER" id="PTHR43685">
    <property type="entry name" value="GLYCOSYLTRANSFERASE"/>
    <property type="match status" value="1"/>
</dbReference>
<evidence type="ECO:0000256" key="2">
    <source>
        <dbReference type="ARBA" id="ARBA00022676"/>
    </source>
</evidence>
<dbReference type="EC" id="2.4.-.-" evidence="5"/>
<protein>
    <submittedName>
        <fullName evidence="5">Glycosyltransferase</fullName>
        <ecNumber evidence="5">2.4.-.-</ecNumber>
    </submittedName>
</protein>
<dbReference type="InterPro" id="IPR001173">
    <property type="entry name" value="Glyco_trans_2-like"/>
</dbReference>
<dbReference type="GO" id="GO:0016757">
    <property type="term" value="F:glycosyltransferase activity"/>
    <property type="evidence" value="ECO:0007669"/>
    <property type="project" value="UniProtKB-KW"/>
</dbReference>
<dbReference type="Gene3D" id="3.90.550.10">
    <property type="entry name" value="Spore Coat Polysaccharide Biosynthesis Protein SpsA, Chain A"/>
    <property type="match status" value="1"/>
</dbReference>
<evidence type="ECO:0000313" key="5">
    <source>
        <dbReference type="EMBL" id="XBH12248.1"/>
    </source>
</evidence>
<comment type="similarity">
    <text evidence="1">Belongs to the glycosyltransferase 2 family.</text>
</comment>